<evidence type="ECO:0000313" key="3">
    <source>
        <dbReference type="Proteomes" id="UP000249229"/>
    </source>
</evidence>
<evidence type="ECO:0000256" key="1">
    <source>
        <dbReference type="SAM" id="MobiDB-lite"/>
    </source>
</evidence>
<organism evidence="2 3">
    <name type="scientific">Sphingomonas taxi</name>
    <dbReference type="NCBI Taxonomy" id="1549858"/>
    <lineage>
        <taxon>Bacteria</taxon>
        <taxon>Pseudomonadati</taxon>
        <taxon>Pseudomonadota</taxon>
        <taxon>Alphaproteobacteria</taxon>
        <taxon>Sphingomonadales</taxon>
        <taxon>Sphingomonadaceae</taxon>
        <taxon>Sphingomonas</taxon>
    </lineage>
</organism>
<dbReference type="EMBL" id="QFQI01000004">
    <property type="protein sequence ID" value="PZQ60885.1"/>
    <property type="molecule type" value="Genomic_DNA"/>
</dbReference>
<proteinExistence type="predicted"/>
<name>A0A2W5PDF3_9SPHN</name>
<protein>
    <submittedName>
        <fullName evidence="2">Uncharacterized protein</fullName>
    </submittedName>
</protein>
<feature type="compositionally biased region" description="Basic residues" evidence="1">
    <location>
        <begin position="13"/>
        <end position="22"/>
    </location>
</feature>
<accession>A0A2W5PDF3</accession>
<comment type="caution">
    <text evidence="2">The sequence shown here is derived from an EMBL/GenBank/DDBJ whole genome shotgun (WGS) entry which is preliminary data.</text>
</comment>
<dbReference type="AlphaFoldDB" id="A0A2W5PDF3"/>
<gene>
    <name evidence="2" type="ORF">DI544_07395</name>
</gene>
<dbReference type="Proteomes" id="UP000249229">
    <property type="component" value="Unassembled WGS sequence"/>
</dbReference>
<sequence length="22" mass="2342">MMLAGFAATGAALRRRRHNAVA</sequence>
<feature type="region of interest" description="Disordered" evidence="1">
    <location>
        <begin position="1"/>
        <end position="22"/>
    </location>
</feature>
<evidence type="ECO:0000313" key="2">
    <source>
        <dbReference type="EMBL" id="PZQ60885.1"/>
    </source>
</evidence>
<reference evidence="2 3" key="1">
    <citation type="submission" date="2017-08" db="EMBL/GenBank/DDBJ databases">
        <title>Infants hospitalized years apart are colonized by the same room-sourced microbial strains.</title>
        <authorList>
            <person name="Brooks B."/>
            <person name="Olm M.R."/>
            <person name="Firek B.A."/>
            <person name="Baker R."/>
            <person name="Thomas B.C."/>
            <person name="Morowitz M.J."/>
            <person name="Banfield J.F."/>
        </authorList>
    </citation>
    <scope>NUCLEOTIDE SEQUENCE [LARGE SCALE GENOMIC DNA]</scope>
    <source>
        <strain evidence="2">S2_005_001_R1_22</strain>
    </source>
</reference>